<comment type="caution">
    <text evidence="8">The sequence shown here is derived from an EMBL/GenBank/DDBJ whole genome shotgun (WGS) entry which is preliminary data.</text>
</comment>
<feature type="domain" description="Peptidase S9 prolyl oligopeptidase catalytic" evidence="6">
    <location>
        <begin position="504"/>
        <end position="724"/>
    </location>
</feature>
<comment type="similarity">
    <text evidence="1">Belongs to the peptidase S9A family.</text>
</comment>
<evidence type="ECO:0000256" key="2">
    <source>
        <dbReference type="ARBA" id="ARBA00022670"/>
    </source>
</evidence>
<dbReference type="GO" id="GO:0006508">
    <property type="term" value="P:proteolysis"/>
    <property type="evidence" value="ECO:0007669"/>
    <property type="project" value="UniProtKB-KW"/>
</dbReference>
<dbReference type="SUPFAM" id="SSF50993">
    <property type="entry name" value="Peptidase/esterase 'gauge' domain"/>
    <property type="match status" value="1"/>
</dbReference>
<dbReference type="PANTHER" id="PTHR11757">
    <property type="entry name" value="PROTEASE FAMILY S9A OLIGOPEPTIDASE"/>
    <property type="match status" value="1"/>
</dbReference>
<dbReference type="Proteomes" id="UP000628079">
    <property type="component" value="Unassembled WGS sequence"/>
</dbReference>
<feature type="region of interest" description="Disordered" evidence="5">
    <location>
        <begin position="1"/>
        <end position="29"/>
    </location>
</feature>
<dbReference type="Gene3D" id="2.130.10.120">
    <property type="entry name" value="Prolyl oligopeptidase, N-terminal domain"/>
    <property type="match status" value="1"/>
</dbReference>
<evidence type="ECO:0000256" key="4">
    <source>
        <dbReference type="ARBA" id="ARBA00022825"/>
    </source>
</evidence>
<evidence type="ECO:0000259" key="6">
    <source>
        <dbReference type="Pfam" id="PF00326"/>
    </source>
</evidence>
<dbReference type="Gene3D" id="3.40.50.1820">
    <property type="entry name" value="alpha/beta hydrolase"/>
    <property type="match status" value="1"/>
</dbReference>
<keyword evidence="2" id="KW-0645">Protease</keyword>
<dbReference type="InterPro" id="IPR002470">
    <property type="entry name" value="Peptidase_S9A"/>
</dbReference>
<dbReference type="GO" id="GO:0004252">
    <property type="term" value="F:serine-type endopeptidase activity"/>
    <property type="evidence" value="ECO:0007669"/>
    <property type="project" value="InterPro"/>
</dbReference>
<feature type="domain" description="Peptidase S9A N-terminal" evidence="7">
    <location>
        <begin position="29"/>
        <end position="445"/>
    </location>
</feature>
<dbReference type="Pfam" id="PF00326">
    <property type="entry name" value="Peptidase_S9"/>
    <property type="match status" value="1"/>
</dbReference>
<feature type="compositionally biased region" description="Polar residues" evidence="5">
    <location>
        <begin position="1"/>
        <end position="25"/>
    </location>
</feature>
<keyword evidence="3" id="KW-0378">Hydrolase</keyword>
<dbReference type="SUPFAM" id="SSF53474">
    <property type="entry name" value="alpha/beta-Hydrolases"/>
    <property type="match status" value="1"/>
</dbReference>
<accession>A0A8H9KSE0</accession>
<dbReference type="EMBL" id="BMEA01000004">
    <property type="protein sequence ID" value="GGB88977.1"/>
    <property type="molecule type" value="Genomic_DNA"/>
</dbReference>
<feature type="region of interest" description="Disordered" evidence="5">
    <location>
        <begin position="730"/>
        <end position="751"/>
    </location>
</feature>
<name>A0A8H9KSE0_9MICO</name>
<gene>
    <name evidence="8" type="ORF">GCM10011314_30980</name>
</gene>
<dbReference type="InterPro" id="IPR051543">
    <property type="entry name" value="Serine_Peptidase_S9A"/>
</dbReference>
<proteinExistence type="inferred from homology"/>
<organism evidence="8 9">
    <name type="scientific">Knoellia flava</name>
    <dbReference type="NCBI Taxonomy" id="913969"/>
    <lineage>
        <taxon>Bacteria</taxon>
        <taxon>Bacillati</taxon>
        <taxon>Actinomycetota</taxon>
        <taxon>Actinomycetes</taxon>
        <taxon>Micrococcales</taxon>
        <taxon>Intrasporangiaceae</taxon>
        <taxon>Knoellia</taxon>
    </lineage>
</organism>
<dbReference type="AlphaFoldDB" id="A0A8H9KSE0"/>
<sequence length="751" mass="82474">MAEPTSEPTSTADPENGTAMPSTTLPTPPVAATRAHVREHHGDRVDDAYEWLRDGDDPEVVGLLEAENAYADARTEHLKPLRDSIFGEIRSRVLETDLSVPVRSGPWWYYSRTVEGQQYPIQARVPVADAAVRPVVVPDRVPDGEQVLVDGNVEAGDSEFFSIGALTVSPDHTRLALATDATGDERFDLVIRDLTTGETLDEGITGIGYGVEFSLDGGTVFYTRLDDAWRPHQLWRHRVGGDPAEDVLVHEETDERFWMGIGTSRDDRWIIFSLGSKTTSEVRLLDAATPEADFRVVAARRDGVEYDVEPAEDRLLIVHNTDNPDSDLAWAPLDATSHDQWQPLLRAGTGERFLGVDAFDDVAVLSLRRDGLTALSLLAVDPSAESGYATPVPVGFDEPIYSVGLGDNRERDQSALQLVFESFVTPRTVLELDLSSGERTVLKQQPVIGDVDLSDYVQRREWATAEDGTRVPISVVHRADLAPDGTHPGLLTAYGAYEYSSDPYFSVARLSLLDRGVVHATAHVRGGGEMGRHWYDDGKLLAKPHTFSDTVACADRLVELGWVAGDRLGLEGGSAGGLLVGAVLNLAPDRFRVAHAAVPFVDALTTILRPDLPLTVGEWEEWGNPLEDPEVYAVMKAYTPYENVAPRDYPAILATTSLHDTRVFFTEAVKWVSRLRATVTNDEATRPILLRTEMAAGHGGRSGRYAAWEQVAWEWAFVLDQLGATSRLPRVHEDERAGGAAEEPARDRPEV</sequence>
<dbReference type="InterPro" id="IPR023302">
    <property type="entry name" value="Pept_S9A_N"/>
</dbReference>
<evidence type="ECO:0000256" key="1">
    <source>
        <dbReference type="ARBA" id="ARBA00005228"/>
    </source>
</evidence>
<keyword evidence="4" id="KW-0720">Serine protease</keyword>
<reference evidence="8" key="1">
    <citation type="journal article" date="2014" name="Int. J. Syst. Evol. Microbiol.">
        <title>Complete genome sequence of Corynebacterium casei LMG S-19264T (=DSM 44701T), isolated from a smear-ripened cheese.</title>
        <authorList>
            <consortium name="US DOE Joint Genome Institute (JGI-PGF)"/>
            <person name="Walter F."/>
            <person name="Albersmeier A."/>
            <person name="Kalinowski J."/>
            <person name="Ruckert C."/>
        </authorList>
    </citation>
    <scope>NUCLEOTIDE SEQUENCE</scope>
    <source>
        <strain evidence="8">CGMCC 1.10749</strain>
    </source>
</reference>
<evidence type="ECO:0000256" key="5">
    <source>
        <dbReference type="SAM" id="MobiDB-lite"/>
    </source>
</evidence>
<dbReference type="PANTHER" id="PTHR11757:SF19">
    <property type="entry name" value="PROLYL ENDOPEPTIDASE-LIKE"/>
    <property type="match status" value="1"/>
</dbReference>
<evidence type="ECO:0000259" key="7">
    <source>
        <dbReference type="Pfam" id="PF02897"/>
    </source>
</evidence>
<dbReference type="PRINTS" id="PR00862">
    <property type="entry name" value="PROLIGOPTASE"/>
</dbReference>
<reference evidence="8" key="2">
    <citation type="submission" date="2020-09" db="EMBL/GenBank/DDBJ databases">
        <authorList>
            <person name="Sun Q."/>
            <person name="Zhou Y."/>
        </authorList>
    </citation>
    <scope>NUCLEOTIDE SEQUENCE</scope>
    <source>
        <strain evidence="8">CGMCC 1.10749</strain>
    </source>
</reference>
<evidence type="ECO:0000313" key="9">
    <source>
        <dbReference type="Proteomes" id="UP000628079"/>
    </source>
</evidence>
<dbReference type="InterPro" id="IPR001375">
    <property type="entry name" value="Peptidase_S9_cat"/>
</dbReference>
<protein>
    <submittedName>
        <fullName evidence="8">Oligopeptidase B</fullName>
    </submittedName>
</protein>
<dbReference type="Pfam" id="PF02897">
    <property type="entry name" value="Peptidase_S9_N"/>
    <property type="match status" value="1"/>
</dbReference>
<evidence type="ECO:0000313" key="8">
    <source>
        <dbReference type="EMBL" id="GGB88977.1"/>
    </source>
</evidence>
<dbReference type="InterPro" id="IPR029058">
    <property type="entry name" value="AB_hydrolase_fold"/>
</dbReference>
<evidence type="ECO:0000256" key="3">
    <source>
        <dbReference type="ARBA" id="ARBA00022801"/>
    </source>
</evidence>